<gene>
    <name evidence="2" type="ordered locus">Geob_3814</name>
</gene>
<dbReference type="HOGENOM" id="CLU_825761_0_0_7"/>
<dbReference type="RefSeq" id="WP_012648877.1">
    <property type="nucleotide sequence ID" value="NC_011979.1"/>
</dbReference>
<proteinExistence type="predicted"/>
<evidence type="ECO:0008006" key="4">
    <source>
        <dbReference type="Google" id="ProtNLM"/>
    </source>
</evidence>
<accession>B9M7P5</accession>
<name>B9M7P5_GEODF</name>
<dbReference type="KEGG" id="geo:Geob_3814"/>
<dbReference type="Pfam" id="PF11383">
    <property type="entry name" value="DUF3187"/>
    <property type="match status" value="1"/>
</dbReference>
<feature type="signal peptide" evidence="1">
    <location>
        <begin position="1"/>
        <end position="25"/>
    </location>
</feature>
<keyword evidence="1" id="KW-0732">Signal</keyword>
<reference evidence="2 3" key="1">
    <citation type="submission" date="2009-01" db="EMBL/GenBank/DDBJ databases">
        <title>Complete sequence of Geobacter sp. FRC-32.</title>
        <authorList>
            <consortium name="US DOE Joint Genome Institute"/>
            <person name="Lucas S."/>
            <person name="Copeland A."/>
            <person name="Lapidus A."/>
            <person name="Glavina del Rio T."/>
            <person name="Dalin E."/>
            <person name="Tice H."/>
            <person name="Bruce D."/>
            <person name="Goodwin L."/>
            <person name="Pitluck S."/>
            <person name="Saunders E."/>
            <person name="Brettin T."/>
            <person name="Detter J.C."/>
            <person name="Han C."/>
            <person name="Larimer F."/>
            <person name="Land M."/>
            <person name="Hauser L."/>
            <person name="Kyrpides N."/>
            <person name="Ovchinnikova G."/>
            <person name="Kostka J."/>
            <person name="Richardson P."/>
        </authorList>
    </citation>
    <scope>NUCLEOTIDE SEQUENCE [LARGE SCALE GENOMIC DNA]</scope>
    <source>
        <strain evidence="3">DSM 22248 / JCM 15807 / FRC-32</strain>
    </source>
</reference>
<feature type="chain" id="PRO_5002888855" description="DUF3187 family protein" evidence="1">
    <location>
        <begin position="26"/>
        <end position="336"/>
    </location>
</feature>
<dbReference type="STRING" id="316067.Geob_3814"/>
<sequence>MKKNRLLPVLAFGCLVFLGADEAPAVEITPFYTQNQSPLVQIFGLPAAGNAVIAASGRAEVTIAQDMASNYAKSIDVATREGILLDGESERTTVALRYGAAQGVEVGLDVPLIGHGGGISDGFIEGWHDFFGLPQGGRKEAPRNRLLYSYEKDGVERLRVDDSSFGIGDVRLSAAYQIYGNGPGAATLRTSLKIPTGSSAKLHGSGSTDLAIWITGSRDNALEKWGHWTIFGAAGGMAMTDGKVLKEQQNNLVGFGTIGIGWSPADVIAFKTQLSAHTPFYGDSSLPELGDSAVQLIMGGTIAFSPTTFLDIGVSEDLAVYTSPDVALHLALTRRF</sequence>
<dbReference type="AlphaFoldDB" id="B9M7P5"/>
<dbReference type="InterPro" id="IPR021523">
    <property type="entry name" value="DUF3187"/>
</dbReference>
<evidence type="ECO:0000313" key="3">
    <source>
        <dbReference type="Proteomes" id="UP000007721"/>
    </source>
</evidence>
<keyword evidence="3" id="KW-1185">Reference proteome</keyword>
<dbReference type="Proteomes" id="UP000007721">
    <property type="component" value="Chromosome"/>
</dbReference>
<protein>
    <recommendedName>
        <fullName evidence="4">DUF3187 family protein</fullName>
    </recommendedName>
</protein>
<dbReference type="EMBL" id="CP001390">
    <property type="protein sequence ID" value="ACM22151.1"/>
    <property type="molecule type" value="Genomic_DNA"/>
</dbReference>
<evidence type="ECO:0000256" key="1">
    <source>
        <dbReference type="SAM" id="SignalP"/>
    </source>
</evidence>
<dbReference type="eggNOG" id="COG2067">
    <property type="taxonomic scope" value="Bacteria"/>
</dbReference>
<dbReference type="OrthoDB" id="5418846at2"/>
<evidence type="ECO:0000313" key="2">
    <source>
        <dbReference type="EMBL" id="ACM22151.1"/>
    </source>
</evidence>
<organism evidence="2 3">
    <name type="scientific">Geotalea daltonii (strain DSM 22248 / JCM 15807 / FRC-32)</name>
    <name type="common">Geobacter daltonii</name>
    <dbReference type="NCBI Taxonomy" id="316067"/>
    <lineage>
        <taxon>Bacteria</taxon>
        <taxon>Pseudomonadati</taxon>
        <taxon>Thermodesulfobacteriota</taxon>
        <taxon>Desulfuromonadia</taxon>
        <taxon>Geobacterales</taxon>
        <taxon>Geobacteraceae</taxon>
        <taxon>Geotalea</taxon>
    </lineage>
</organism>